<dbReference type="Gene3D" id="3.40.1190.20">
    <property type="match status" value="1"/>
</dbReference>
<keyword evidence="5" id="KW-1185">Reference proteome</keyword>
<comment type="caution">
    <text evidence="4">The sequence shown here is derived from an EMBL/GenBank/DDBJ whole genome shotgun (WGS) entry which is preliminary data.</text>
</comment>
<keyword evidence="2 4" id="KW-0418">Kinase</keyword>
<proteinExistence type="predicted"/>
<evidence type="ECO:0000259" key="3">
    <source>
        <dbReference type="Pfam" id="PF00294"/>
    </source>
</evidence>
<sequence length="300" mass="30738">MTGRIVCVGNGVLDQVYEVGAMPRVGVKTTALGFRESGGGPAATAAVAIAALGGAASWWGRVGDDSAGAALRSAMARHGVDLSGLAVVPGGRTVRAAVIVEPSGERSIIVDRSGLPSEAALLPMDDLAGVAVLLADTRWPQGAEAALRRARDRGITRVLDADGGDTGVLERLTALADHVVFSQEGLTDFVGASEIEAQLRRAAARIAGVVAVTCGAAGSLWWIDDRILPVAAFPVMPRDTTGCGDVFHGAYALGLAEAMPPLEAARFASATAAAKAERGMGWDGMPGRAAVDRMIMKEKT</sequence>
<name>A0ABS5EZX6_9PROT</name>
<dbReference type="InterPro" id="IPR002139">
    <property type="entry name" value="Ribo/fructo_kinase"/>
</dbReference>
<evidence type="ECO:0000313" key="4">
    <source>
        <dbReference type="EMBL" id="MBR0665848.1"/>
    </source>
</evidence>
<dbReference type="PRINTS" id="PR00990">
    <property type="entry name" value="RIBOKINASE"/>
</dbReference>
<dbReference type="EMBL" id="JAAGBB010000018">
    <property type="protein sequence ID" value="MBR0665848.1"/>
    <property type="molecule type" value="Genomic_DNA"/>
</dbReference>
<feature type="domain" description="Carbohydrate kinase PfkB" evidence="3">
    <location>
        <begin position="5"/>
        <end position="278"/>
    </location>
</feature>
<protein>
    <submittedName>
        <fullName evidence="4">Sugar kinase</fullName>
    </submittedName>
</protein>
<dbReference type="PANTHER" id="PTHR10584">
    <property type="entry name" value="SUGAR KINASE"/>
    <property type="match status" value="1"/>
</dbReference>
<reference evidence="5" key="1">
    <citation type="journal article" date="2021" name="Syst. Appl. Microbiol.">
        <title>Roseomonas hellenica sp. nov., isolated from roots of wild-growing Alkanna tinctoria.</title>
        <authorList>
            <person name="Rat A."/>
            <person name="Naranjo H.D."/>
            <person name="Lebbe L."/>
            <person name="Cnockaert M."/>
            <person name="Krigas N."/>
            <person name="Grigoriadou K."/>
            <person name="Maloupa E."/>
            <person name="Willems A."/>
        </authorList>
    </citation>
    <scope>NUCLEOTIDE SEQUENCE [LARGE SCALE GENOMIC DNA]</scope>
    <source>
        <strain evidence="5">LMG 31523</strain>
    </source>
</reference>
<gene>
    <name evidence="4" type="ORF">GXW71_15935</name>
</gene>
<dbReference type="InterPro" id="IPR029056">
    <property type="entry name" value="Ribokinase-like"/>
</dbReference>
<keyword evidence="1" id="KW-0808">Transferase</keyword>
<dbReference type="SUPFAM" id="SSF53613">
    <property type="entry name" value="Ribokinase-like"/>
    <property type="match status" value="1"/>
</dbReference>
<organism evidence="4 5">
    <name type="scientific">Plastoroseomonas hellenica</name>
    <dbReference type="NCBI Taxonomy" id="2687306"/>
    <lineage>
        <taxon>Bacteria</taxon>
        <taxon>Pseudomonadati</taxon>
        <taxon>Pseudomonadota</taxon>
        <taxon>Alphaproteobacteria</taxon>
        <taxon>Acetobacterales</taxon>
        <taxon>Acetobacteraceae</taxon>
        <taxon>Plastoroseomonas</taxon>
    </lineage>
</organism>
<evidence type="ECO:0000256" key="1">
    <source>
        <dbReference type="ARBA" id="ARBA00022679"/>
    </source>
</evidence>
<dbReference type="GO" id="GO:0016301">
    <property type="term" value="F:kinase activity"/>
    <property type="evidence" value="ECO:0007669"/>
    <property type="project" value="UniProtKB-KW"/>
</dbReference>
<dbReference type="InterPro" id="IPR011611">
    <property type="entry name" value="PfkB_dom"/>
</dbReference>
<dbReference type="Pfam" id="PF00294">
    <property type="entry name" value="PfkB"/>
    <property type="match status" value="1"/>
</dbReference>
<evidence type="ECO:0000313" key="5">
    <source>
        <dbReference type="Proteomes" id="UP001196870"/>
    </source>
</evidence>
<accession>A0ABS5EZX6</accession>
<evidence type="ECO:0000256" key="2">
    <source>
        <dbReference type="ARBA" id="ARBA00022777"/>
    </source>
</evidence>
<dbReference type="PANTHER" id="PTHR10584:SF157">
    <property type="entry name" value="SULFOFRUCTOSE KINASE"/>
    <property type="match status" value="1"/>
</dbReference>
<dbReference type="RefSeq" id="WP_211853519.1">
    <property type="nucleotide sequence ID" value="NZ_JAAGBB010000018.1"/>
</dbReference>
<dbReference type="Proteomes" id="UP001196870">
    <property type="component" value="Unassembled WGS sequence"/>
</dbReference>